<organism evidence="1">
    <name type="scientific">Siphoviridae sp. ctxMM9</name>
    <dbReference type="NCBI Taxonomy" id="2827973"/>
    <lineage>
        <taxon>Viruses</taxon>
        <taxon>Duplodnaviria</taxon>
        <taxon>Heunggongvirae</taxon>
        <taxon>Uroviricota</taxon>
        <taxon>Caudoviricetes</taxon>
    </lineage>
</organism>
<protein>
    <submittedName>
        <fullName evidence="1">DNA polymerase family B</fullName>
    </submittedName>
</protein>
<evidence type="ECO:0000313" key="1">
    <source>
        <dbReference type="EMBL" id="DAF58865.1"/>
    </source>
</evidence>
<reference evidence="1" key="1">
    <citation type="journal article" date="2021" name="Proc. Natl. Acad. Sci. U.S.A.">
        <title>A Catalog of Tens of Thousands of Viruses from Human Metagenomes Reveals Hidden Associations with Chronic Diseases.</title>
        <authorList>
            <person name="Tisza M.J."/>
            <person name="Buck C.B."/>
        </authorList>
    </citation>
    <scope>NUCLEOTIDE SEQUENCE</scope>
    <source>
        <strain evidence="1">CtxMM9</strain>
    </source>
</reference>
<accession>A0A8S5T6J7</accession>
<sequence length="37" mass="4181">MSPIFYCISDVTLCPYLYHYDKLVCATSKGVPAVRLI</sequence>
<proteinExistence type="predicted"/>
<name>A0A8S5T6J7_9CAUD</name>
<dbReference type="EMBL" id="BK032759">
    <property type="protein sequence ID" value="DAF58865.1"/>
    <property type="molecule type" value="Genomic_DNA"/>
</dbReference>